<dbReference type="Pfam" id="PF00005">
    <property type="entry name" value="ABC_tran"/>
    <property type="match status" value="1"/>
</dbReference>
<feature type="domain" description="ABC transporter" evidence="9">
    <location>
        <begin position="353"/>
        <end position="583"/>
    </location>
</feature>
<dbReference type="SUPFAM" id="SSF90123">
    <property type="entry name" value="ABC transporter transmembrane region"/>
    <property type="match status" value="1"/>
</dbReference>
<gene>
    <name evidence="11" type="ORF">ACIBG2_18250</name>
</gene>
<evidence type="ECO:0000256" key="8">
    <source>
        <dbReference type="SAM" id="Phobius"/>
    </source>
</evidence>
<evidence type="ECO:0000256" key="2">
    <source>
        <dbReference type="ARBA" id="ARBA00022692"/>
    </source>
</evidence>
<dbReference type="EMBL" id="JBITGY010000004">
    <property type="protein sequence ID" value="MFI6499335.1"/>
    <property type="molecule type" value="Genomic_DNA"/>
</dbReference>
<dbReference type="InterPro" id="IPR027417">
    <property type="entry name" value="P-loop_NTPase"/>
</dbReference>
<dbReference type="PROSITE" id="PS50929">
    <property type="entry name" value="ABC_TM1F"/>
    <property type="match status" value="1"/>
</dbReference>
<evidence type="ECO:0000256" key="5">
    <source>
        <dbReference type="ARBA" id="ARBA00022989"/>
    </source>
</evidence>
<dbReference type="PANTHER" id="PTHR24221">
    <property type="entry name" value="ATP-BINDING CASSETTE SUB-FAMILY B"/>
    <property type="match status" value="1"/>
</dbReference>
<dbReference type="InterPro" id="IPR003593">
    <property type="entry name" value="AAA+_ATPase"/>
</dbReference>
<dbReference type="InterPro" id="IPR036640">
    <property type="entry name" value="ABC1_TM_sf"/>
</dbReference>
<feature type="transmembrane region" description="Helical" evidence="8">
    <location>
        <begin position="185"/>
        <end position="208"/>
    </location>
</feature>
<keyword evidence="12" id="KW-1185">Reference proteome</keyword>
<evidence type="ECO:0000259" key="9">
    <source>
        <dbReference type="PROSITE" id="PS50893"/>
    </source>
</evidence>
<name>A0ABW7YTU3_9ACTN</name>
<protein>
    <submittedName>
        <fullName evidence="11">ATP-binding cassette domain-containing protein</fullName>
    </submittedName>
</protein>
<proteinExistence type="predicted"/>
<evidence type="ECO:0000313" key="11">
    <source>
        <dbReference type="EMBL" id="MFI6499335.1"/>
    </source>
</evidence>
<evidence type="ECO:0000256" key="4">
    <source>
        <dbReference type="ARBA" id="ARBA00022840"/>
    </source>
</evidence>
<reference evidence="11 12" key="1">
    <citation type="submission" date="2024-10" db="EMBL/GenBank/DDBJ databases">
        <title>The Natural Products Discovery Center: Release of the First 8490 Sequenced Strains for Exploring Actinobacteria Biosynthetic Diversity.</title>
        <authorList>
            <person name="Kalkreuter E."/>
            <person name="Kautsar S.A."/>
            <person name="Yang D."/>
            <person name="Bader C.D."/>
            <person name="Teijaro C.N."/>
            <person name="Fluegel L."/>
            <person name="Davis C.M."/>
            <person name="Simpson J.R."/>
            <person name="Lauterbach L."/>
            <person name="Steele A.D."/>
            <person name="Gui C."/>
            <person name="Meng S."/>
            <person name="Li G."/>
            <person name="Viehrig K."/>
            <person name="Ye F."/>
            <person name="Su P."/>
            <person name="Kiefer A.F."/>
            <person name="Nichols A."/>
            <person name="Cepeda A.J."/>
            <person name="Yan W."/>
            <person name="Fan B."/>
            <person name="Jiang Y."/>
            <person name="Adhikari A."/>
            <person name="Zheng C.-J."/>
            <person name="Schuster L."/>
            <person name="Cowan T.M."/>
            <person name="Smanski M.J."/>
            <person name="Chevrette M.G."/>
            <person name="De Carvalho L.P.S."/>
            <person name="Shen B."/>
        </authorList>
    </citation>
    <scope>NUCLEOTIDE SEQUENCE [LARGE SCALE GENOMIC DNA]</scope>
    <source>
        <strain evidence="11 12">NPDC050545</strain>
    </source>
</reference>
<comment type="subcellular location">
    <subcellularLocation>
        <location evidence="1">Cell membrane</location>
        <topology evidence="1">Multi-pass membrane protein</topology>
    </subcellularLocation>
</comment>
<sequence>MSGGPTPSGPTTSGPLNSGPLNSGPLGAGKVVWAALRSRPRELARIMAWSLAEVAPAFLIGHAIARAIDDGFAAGRVDTGLLWLAALGLVWLVAAVAARQVVLAVAAVAEPFRDELLTLAVRGALCGGEARVVGAPEVASVAVARVNQQVELARDAFAAVVTVVRGFAFTAAGAVLGLVTLHPALAVLVVPPFVLGVALFTASLPALYRRQRAYLEADEATAQTLTTVTGGLRDITACGAEDRVATMTGGRIAEQARAARRLAGMTALRSATLGVGAWTPVALILVGSPWVAGGTLGAGVIIGALAYVTQSLAPALGGLVEGVGVSGVRLLASLGRILHTTAPPSAPERVSVPSTPDVIFAGTGFAYGTRAEPVVDALDLVIEEGEHLAVVGPSGAGKSTLAALAAGMLRPDAGEVRVGGVPAHLADPAARVLIPQEAYVFRATVGENLAYLSDAPGGDVLAAAGELGAGELVDRLGGLEADLDPGVLSAGERQLIALVRAYLAPARLVILDEATCHLDPAAEARVEQAFVRRGGTLVVVAHRLTSARRAGRILLLDGARVKTGTHDELIATAPLYADLVGHWEPEEAQLS</sequence>
<dbReference type="Gene3D" id="3.40.50.300">
    <property type="entry name" value="P-loop containing nucleotide triphosphate hydrolases"/>
    <property type="match status" value="1"/>
</dbReference>
<organism evidence="11 12">
    <name type="scientific">Nonomuraea typhae</name>
    <dbReference type="NCBI Taxonomy" id="2603600"/>
    <lineage>
        <taxon>Bacteria</taxon>
        <taxon>Bacillati</taxon>
        <taxon>Actinomycetota</taxon>
        <taxon>Actinomycetes</taxon>
        <taxon>Streptosporangiales</taxon>
        <taxon>Streptosporangiaceae</taxon>
        <taxon>Nonomuraea</taxon>
    </lineage>
</organism>
<dbReference type="InterPro" id="IPR003439">
    <property type="entry name" value="ABC_transporter-like_ATP-bd"/>
</dbReference>
<dbReference type="SUPFAM" id="SSF52540">
    <property type="entry name" value="P-loop containing nucleoside triphosphate hydrolases"/>
    <property type="match status" value="1"/>
</dbReference>
<keyword evidence="2 8" id="KW-0812">Transmembrane</keyword>
<dbReference type="RefSeq" id="WP_397082550.1">
    <property type="nucleotide sequence ID" value="NZ_JBITGY010000004.1"/>
</dbReference>
<feature type="transmembrane region" description="Helical" evidence="8">
    <location>
        <begin position="80"/>
        <end position="109"/>
    </location>
</feature>
<dbReference type="Proteomes" id="UP001612741">
    <property type="component" value="Unassembled WGS sequence"/>
</dbReference>
<dbReference type="InterPro" id="IPR011527">
    <property type="entry name" value="ABC1_TM_dom"/>
</dbReference>
<dbReference type="PANTHER" id="PTHR24221:SF654">
    <property type="entry name" value="ATP-BINDING CASSETTE SUB-FAMILY B MEMBER 6"/>
    <property type="match status" value="1"/>
</dbReference>
<feature type="transmembrane region" description="Helical" evidence="8">
    <location>
        <begin position="46"/>
        <end position="68"/>
    </location>
</feature>
<dbReference type="PROSITE" id="PS50893">
    <property type="entry name" value="ABC_TRANSPORTER_2"/>
    <property type="match status" value="1"/>
</dbReference>
<keyword evidence="3" id="KW-0547">Nucleotide-binding</keyword>
<evidence type="ECO:0000256" key="3">
    <source>
        <dbReference type="ARBA" id="ARBA00022741"/>
    </source>
</evidence>
<dbReference type="InterPro" id="IPR017871">
    <property type="entry name" value="ABC_transporter-like_CS"/>
</dbReference>
<feature type="region of interest" description="Disordered" evidence="7">
    <location>
        <begin position="1"/>
        <end position="23"/>
    </location>
</feature>
<keyword evidence="6 8" id="KW-0472">Membrane</keyword>
<comment type="caution">
    <text evidence="11">The sequence shown here is derived from an EMBL/GenBank/DDBJ whole genome shotgun (WGS) entry which is preliminary data.</text>
</comment>
<evidence type="ECO:0000256" key="6">
    <source>
        <dbReference type="ARBA" id="ARBA00023136"/>
    </source>
</evidence>
<dbReference type="InterPro" id="IPR039421">
    <property type="entry name" value="Type_1_exporter"/>
</dbReference>
<dbReference type="GO" id="GO:0005524">
    <property type="term" value="F:ATP binding"/>
    <property type="evidence" value="ECO:0007669"/>
    <property type="project" value="UniProtKB-KW"/>
</dbReference>
<feature type="domain" description="ABC transmembrane type-1" evidence="10">
    <location>
        <begin position="143"/>
        <end position="314"/>
    </location>
</feature>
<evidence type="ECO:0000313" key="12">
    <source>
        <dbReference type="Proteomes" id="UP001612741"/>
    </source>
</evidence>
<evidence type="ECO:0000256" key="7">
    <source>
        <dbReference type="SAM" id="MobiDB-lite"/>
    </source>
</evidence>
<dbReference type="Gene3D" id="1.20.1560.10">
    <property type="entry name" value="ABC transporter type 1, transmembrane domain"/>
    <property type="match status" value="1"/>
</dbReference>
<dbReference type="PROSITE" id="PS00211">
    <property type="entry name" value="ABC_TRANSPORTER_1"/>
    <property type="match status" value="1"/>
</dbReference>
<dbReference type="SMART" id="SM00382">
    <property type="entry name" value="AAA"/>
    <property type="match status" value="1"/>
</dbReference>
<feature type="transmembrane region" description="Helical" evidence="8">
    <location>
        <begin position="267"/>
        <end position="284"/>
    </location>
</feature>
<keyword evidence="4 11" id="KW-0067">ATP-binding</keyword>
<keyword evidence="5 8" id="KW-1133">Transmembrane helix</keyword>
<evidence type="ECO:0000256" key="1">
    <source>
        <dbReference type="ARBA" id="ARBA00004651"/>
    </source>
</evidence>
<evidence type="ECO:0000259" key="10">
    <source>
        <dbReference type="PROSITE" id="PS50929"/>
    </source>
</evidence>
<accession>A0ABW7YTU3</accession>
<feature type="transmembrane region" description="Helical" evidence="8">
    <location>
        <begin position="156"/>
        <end position="179"/>
    </location>
</feature>